<keyword evidence="2" id="KW-1185">Reference proteome</keyword>
<evidence type="ECO:0000313" key="2">
    <source>
        <dbReference type="Proteomes" id="UP000076502"/>
    </source>
</evidence>
<dbReference type="OMA" id="GNWYFIR"/>
<dbReference type="AlphaFoldDB" id="A0A154P4J1"/>
<gene>
    <name evidence="1" type="ORF">WN55_08965</name>
</gene>
<dbReference type="Proteomes" id="UP000076502">
    <property type="component" value="Unassembled WGS sequence"/>
</dbReference>
<name>A0A154P4J1_DUFNO</name>
<reference evidence="1 2" key="1">
    <citation type="submission" date="2015-07" db="EMBL/GenBank/DDBJ databases">
        <title>The genome of Dufourea novaeangliae.</title>
        <authorList>
            <person name="Pan H."/>
            <person name="Kapheim K."/>
        </authorList>
    </citation>
    <scope>NUCLEOTIDE SEQUENCE [LARGE SCALE GENOMIC DNA]</scope>
    <source>
        <strain evidence="1">0120121106</strain>
        <tissue evidence="1">Whole body</tissue>
    </source>
</reference>
<organism evidence="1 2">
    <name type="scientific">Dufourea novaeangliae</name>
    <name type="common">Sweat bee</name>
    <dbReference type="NCBI Taxonomy" id="178035"/>
    <lineage>
        <taxon>Eukaryota</taxon>
        <taxon>Metazoa</taxon>
        <taxon>Ecdysozoa</taxon>
        <taxon>Arthropoda</taxon>
        <taxon>Hexapoda</taxon>
        <taxon>Insecta</taxon>
        <taxon>Pterygota</taxon>
        <taxon>Neoptera</taxon>
        <taxon>Endopterygota</taxon>
        <taxon>Hymenoptera</taxon>
        <taxon>Apocrita</taxon>
        <taxon>Aculeata</taxon>
        <taxon>Apoidea</taxon>
        <taxon>Anthophila</taxon>
        <taxon>Halictidae</taxon>
        <taxon>Rophitinae</taxon>
        <taxon>Dufourea</taxon>
    </lineage>
</organism>
<protein>
    <submittedName>
        <fullName evidence="1">Uncharacterized protein</fullName>
    </submittedName>
</protein>
<accession>A0A154P4J1</accession>
<sequence length="229" mass="26380">MIQLMKENVGNGLVCNIYKNSRLQANIRSDEFFHRIKDWFGQLKNQFYTKLFGEITTVAPPALSTDILDLDELQLKRKLQDREWLRVDLSTVTFDPDRDWGFRVGNWYFIRKELKNDNGFKKNNADDLDFQHRSQPTDPIGVKTEETSDDTTELEAMDSLSVMSTTTAFTTVDVMTQLMTQQADTHVTTQSNIQIDTSENPSSRTEQRIADNETNNDLLRRGSVEVLMG</sequence>
<dbReference type="EMBL" id="KQ434817">
    <property type="protein sequence ID" value="KZC06869.1"/>
    <property type="molecule type" value="Genomic_DNA"/>
</dbReference>
<dbReference type="OrthoDB" id="7688750at2759"/>
<dbReference type="STRING" id="178035.A0A154P4J1"/>
<proteinExistence type="predicted"/>
<evidence type="ECO:0000313" key="1">
    <source>
        <dbReference type="EMBL" id="KZC06869.1"/>
    </source>
</evidence>